<dbReference type="CDD" id="cd01833">
    <property type="entry name" value="XynB_like"/>
    <property type="match status" value="1"/>
</dbReference>
<dbReference type="Gene3D" id="2.130.10.130">
    <property type="entry name" value="Integrin alpha, N-terminal"/>
    <property type="match status" value="1"/>
</dbReference>
<feature type="domain" description="SGNH hydrolase-type esterase" evidence="3">
    <location>
        <begin position="56"/>
        <end position="243"/>
    </location>
</feature>
<keyword evidence="1" id="KW-0732">Signal</keyword>
<protein>
    <submittedName>
        <fullName evidence="4">Carbohydrate esterase family 3 protein</fullName>
    </submittedName>
</protein>
<accession>A0A6G1KJX0</accession>
<sequence>MNVPKCALFINVLAAPHGNPNIPLYHEPIFNSVNETFSDVGLNRRQDKTLLRLMPLGASITEGFDHNIAQNVRNGYRKPLREQLRYWGYPVNMVGSKSNGDFADDQNEGWPGLQIDDVAQKMMSVLTRQKPNLILILLGSNDAFKALADNNMAFAVSSKDRMRTLINTIVTESPGVTIMLATLPPTLTPANEPYIQTVNTGFRDLVTELASSGTKIMSVEMYSTWFTAEDHSDPIHFTVSGYTKMAAIWADAFKILETKGWLSTPIDTGDGDTVGCYPSPDTSMPYVLENLANYISSLKVTGPVQTQVGSGVDDGSYAHTSVEENSKQYTYQGLAPASLLGHFHFANLVKHSSEDQPLDELIRVLDPGDRKLNQLPYLSYLTNTGDGVFGKQWTSIDIGPECLSRGVRWGDVNGDGLDDFICVNQDGIPFVSLNRGGTPPKFEFIGAIWSTKTSQARVRLADVDGDGRVDYCTVENNNDLYCWRNGGSGDAPIAKYGGYWQGIVLVGGGGPTYDMTSKLGLSDGVDIEGTRLVDMNGDGRADYFFVSPSTSMKVIINQRGSNDDGKGLKPHWATTARDPEGWASLGNVNRNMILTGRVFGSGRADIIRMEPTGQNGFDYFFHFHRNTGSGGTKLRGDGARYCDMYGKGYDDYLWVWGGGMIDIFHAAPSRMSFHADITFVRRNVQNPPQWSVKGRILETGVERKFVNFGDWDGDGLCDVLTVDRITGNTYFYRNTYKDNGAGSGGIPTFDAPVQVIKDDRCYQPILNGNLLDKAVHFGDLDGDGRVDYICMKPDGTSLGWLNKASGMQTIPATNANQIKVRDGFDRANYQWADVNGDGKVDLLWVDKHTGNVKAWINKGIQPAFTSGILWDMQPSIWMPGVERGANIHFPKLSTSGRADYLWVHPQTSAAWVYYNAGSCAGDNGPGPDDGAMTDPVLPTVPGDASVI</sequence>
<evidence type="ECO:0000313" key="4">
    <source>
        <dbReference type="EMBL" id="KAF2713128.1"/>
    </source>
</evidence>
<evidence type="ECO:0000313" key="5">
    <source>
        <dbReference type="Proteomes" id="UP000799428"/>
    </source>
</evidence>
<organism evidence="4 5">
    <name type="scientific">Pleomassaria siparia CBS 279.74</name>
    <dbReference type="NCBI Taxonomy" id="1314801"/>
    <lineage>
        <taxon>Eukaryota</taxon>
        <taxon>Fungi</taxon>
        <taxon>Dikarya</taxon>
        <taxon>Ascomycota</taxon>
        <taxon>Pezizomycotina</taxon>
        <taxon>Dothideomycetes</taxon>
        <taxon>Pleosporomycetidae</taxon>
        <taxon>Pleosporales</taxon>
        <taxon>Pleomassariaceae</taxon>
        <taxon>Pleomassaria</taxon>
    </lineage>
</organism>
<gene>
    <name evidence="4" type="ORF">K504DRAFT_449874</name>
</gene>
<dbReference type="AlphaFoldDB" id="A0A6G1KJX0"/>
<dbReference type="EMBL" id="MU005765">
    <property type="protein sequence ID" value="KAF2713128.1"/>
    <property type="molecule type" value="Genomic_DNA"/>
</dbReference>
<dbReference type="InterPro" id="IPR036514">
    <property type="entry name" value="SGNH_hydro_sf"/>
</dbReference>
<dbReference type="SUPFAM" id="SSF52266">
    <property type="entry name" value="SGNH hydrolase"/>
    <property type="match status" value="1"/>
</dbReference>
<keyword evidence="5" id="KW-1185">Reference proteome</keyword>
<dbReference type="SUPFAM" id="SSF69318">
    <property type="entry name" value="Integrin alpha N-terminal domain"/>
    <property type="match status" value="3"/>
</dbReference>
<dbReference type="InterPro" id="IPR013830">
    <property type="entry name" value="SGNH_hydro"/>
</dbReference>
<dbReference type="Gene3D" id="3.40.50.1110">
    <property type="entry name" value="SGNH hydrolase"/>
    <property type="match status" value="1"/>
</dbReference>
<dbReference type="InterPro" id="IPR028994">
    <property type="entry name" value="Integrin_alpha_N"/>
</dbReference>
<dbReference type="InterPro" id="IPR051532">
    <property type="entry name" value="Ester_Hydrolysis_Enzymes"/>
</dbReference>
<dbReference type="GO" id="GO:0004622">
    <property type="term" value="F:phosphatidylcholine lysophospholipase activity"/>
    <property type="evidence" value="ECO:0007669"/>
    <property type="project" value="TreeGrafter"/>
</dbReference>
<dbReference type="InterPro" id="IPR013517">
    <property type="entry name" value="FG-GAP"/>
</dbReference>
<evidence type="ECO:0000256" key="2">
    <source>
        <dbReference type="SAM" id="MobiDB-lite"/>
    </source>
</evidence>
<dbReference type="PANTHER" id="PTHR30383">
    <property type="entry name" value="THIOESTERASE 1/PROTEASE 1/LYSOPHOSPHOLIPASE L1"/>
    <property type="match status" value="1"/>
</dbReference>
<dbReference type="Pfam" id="PF13472">
    <property type="entry name" value="Lipase_GDSL_2"/>
    <property type="match status" value="1"/>
</dbReference>
<evidence type="ECO:0000256" key="1">
    <source>
        <dbReference type="ARBA" id="ARBA00022729"/>
    </source>
</evidence>
<proteinExistence type="predicted"/>
<reference evidence="4" key="1">
    <citation type="journal article" date="2020" name="Stud. Mycol.">
        <title>101 Dothideomycetes genomes: a test case for predicting lifestyles and emergence of pathogens.</title>
        <authorList>
            <person name="Haridas S."/>
            <person name="Albert R."/>
            <person name="Binder M."/>
            <person name="Bloem J."/>
            <person name="Labutti K."/>
            <person name="Salamov A."/>
            <person name="Andreopoulos B."/>
            <person name="Baker S."/>
            <person name="Barry K."/>
            <person name="Bills G."/>
            <person name="Bluhm B."/>
            <person name="Cannon C."/>
            <person name="Castanera R."/>
            <person name="Culley D."/>
            <person name="Daum C."/>
            <person name="Ezra D."/>
            <person name="Gonzalez J."/>
            <person name="Henrissat B."/>
            <person name="Kuo A."/>
            <person name="Liang C."/>
            <person name="Lipzen A."/>
            <person name="Lutzoni F."/>
            <person name="Magnuson J."/>
            <person name="Mondo S."/>
            <person name="Nolan M."/>
            <person name="Ohm R."/>
            <person name="Pangilinan J."/>
            <person name="Park H.-J."/>
            <person name="Ramirez L."/>
            <person name="Alfaro M."/>
            <person name="Sun H."/>
            <person name="Tritt A."/>
            <person name="Yoshinaga Y."/>
            <person name="Zwiers L.-H."/>
            <person name="Turgeon B."/>
            <person name="Goodwin S."/>
            <person name="Spatafora J."/>
            <person name="Crous P."/>
            <person name="Grigoriev I."/>
        </authorList>
    </citation>
    <scope>NUCLEOTIDE SEQUENCE</scope>
    <source>
        <strain evidence="4">CBS 279.74</strain>
    </source>
</reference>
<dbReference type="OrthoDB" id="3915838at2759"/>
<name>A0A6G1KJX0_9PLEO</name>
<dbReference type="Proteomes" id="UP000799428">
    <property type="component" value="Unassembled WGS sequence"/>
</dbReference>
<feature type="region of interest" description="Disordered" evidence="2">
    <location>
        <begin position="924"/>
        <end position="947"/>
    </location>
</feature>
<dbReference type="PANTHER" id="PTHR30383:SF31">
    <property type="entry name" value="SGNH HYDROLASE-TYPE ESTERASE DOMAIN-CONTAINING PROTEIN-RELATED"/>
    <property type="match status" value="1"/>
</dbReference>
<dbReference type="Pfam" id="PF13517">
    <property type="entry name" value="FG-GAP_3"/>
    <property type="match status" value="2"/>
</dbReference>
<evidence type="ECO:0000259" key="3">
    <source>
        <dbReference type="Pfam" id="PF13472"/>
    </source>
</evidence>